<evidence type="ECO:0000256" key="2">
    <source>
        <dbReference type="ARBA" id="ARBA00022723"/>
    </source>
</evidence>
<dbReference type="Proteomes" id="UP000682733">
    <property type="component" value="Unassembled WGS sequence"/>
</dbReference>
<dbReference type="Proteomes" id="UP000677228">
    <property type="component" value="Unassembled WGS sequence"/>
</dbReference>
<feature type="compositionally biased region" description="Polar residues" evidence="10">
    <location>
        <begin position="787"/>
        <end position="812"/>
    </location>
</feature>
<feature type="domain" description="PHD-type" evidence="12">
    <location>
        <begin position="200"/>
        <end position="250"/>
    </location>
</feature>
<dbReference type="InterPro" id="IPR019787">
    <property type="entry name" value="Znf_PHD-finger"/>
</dbReference>
<sequence length="1181" mass="134215">MLRTRRSAQLARAAAGETTKSNPPSTKTSNLSKDESSSSLPSPANVNAAPSSPPHILELNECVGRSIKISINEEIEIIAKHNASPLLIKTQTSDKHEKNDKEEKSIEKEDYSDKAPFERASTFIRYIEPLPNELDEKVEFEMDEMDIVWLRQVNEERSKRNYRPVTGDEFEFIIDRLEKESHFQALSQGDHSSGPAIDEDALCCICLDGECSNCNAILFCDMCNLAVHQECYGVPYVPEGQWLCRRCFLSPSKSVQCVLCPNRFGAFKQTDDGERWAHVVCAIWIPEVHFLNTVFLEPICGINCIPSARWRFTCYVCKQKNVGACIQCSRTSCYAAFHVTCAQQAGLFMEIEENNENECDIEQQQQQTQEKVDKRTNKKSKLAPIKRRAYCHAHTPLEHVTSKTKGKTKKDNETGEEALRRIQKIRMKKARRILAERRKSDRSISVPVIPKEKLQLVLEKVKFSDRNNFIKRIQAYWTLKRMSRSGVPLLKRLQTQRSTKKKLTSNSDGNDKHLAEQLTQWRRLRQDLEKTRLLVELIRKREKLKRDLVKLDKQVLDNQLRPFSVFIIHVLDQLQQLDENQHFELPVDREEVPSYYNFITHPMDFSTMRKKIELNEYENFAQFENDFGLIIKNCHFFNEANTVFYKAATKLRDKGLALLKQARRVYESTQADSNRLSTSLQQNQDDEEEMDDVHVSSTSDNNVSFEERLDVLLQRLKEYNSIGSRSKRVVNLKKQIANVRQKLSKKMSTSSFENDEKGLDDEQRKKDHSNGKEKKEIKDDNEIDMDCSTSQLTTTSVGDCSPTVSSLNMTKQSLRKNSTLDKVDKSESLNNTIKSVLTETAVDGSFTNYQKGRFSFSVTNSGSSNAETPTMSNDDNESYKSDAELHIAGTGHFARECRMRSRDDDNGEEEYSSYTGGVNKRINNNYSRQQVYVNNRGGRTNGNYSGGARCYRCNRGGHIARDCLETEERCYHCNEFGHLAKDCDRDVDPGACYNCGKLGHIRSECPEPLKSLSNTNTNYNQNDTASRCYRCNEVGHFARDCDTSRTISGGAVTSLASGVASAAMMDDDNRTCYNCNRIGHISINCPESGINRGSSNSKDVCYNCNQRGHYSRNCPDFDIKCYSCGKTGHIARDCNNNRIFSSSSSGQKTQQNRTPPNNVSNSSISGINSTHTTSTEETTAA</sequence>
<feature type="region of interest" description="Disordered" evidence="10">
    <location>
        <begin position="89"/>
        <end position="112"/>
    </location>
</feature>
<name>A0A8S2CY10_9BILA</name>
<dbReference type="PANTHER" id="PTHR13793">
    <property type="entry name" value="PHD FINGER PROTEINS"/>
    <property type="match status" value="1"/>
</dbReference>
<dbReference type="InterPro" id="IPR001965">
    <property type="entry name" value="Znf_PHD"/>
</dbReference>
<dbReference type="GO" id="GO:0005634">
    <property type="term" value="C:nucleus"/>
    <property type="evidence" value="ECO:0007669"/>
    <property type="project" value="UniProtKB-SubCell"/>
</dbReference>
<feature type="domain" description="CCHC-type" evidence="13">
    <location>
        <begin position="949"/>
        <end position="963"/>
    </location>
</feature>
<evidence type="ECO:0008006" key="18">
    <source>
        <dbReference type="Google" id="ProtNLM"/>
    </source>
</evidence>
<accession>A0A8S2CY10</accession>
<dbReference type="PANTHER" id="PTHR13793:SF107">
    <property type="entry name" value="BROMODOMAIN-CONTAINING PROTEIN HOMOLOG"/>
    <property type="match status" value="1"/>
</dbReference>
<feature type="domain" description="CCHC-type" evidence="13">
    <location>
        <begin position="1027"/>
        <end position="1041"/>
    </location>
</feature>
<comment type="subcellular location">
    <subcellularLocation>
        <location evidence="1">Nucleus</location>
    </subcellularLocation>
</comment>
<dbReference type="Pfam" id="PF10513">
    <property type="entry name" value="EPL1"/>
    <property type="match status" value="1"/>
</dbReference>
<proteinExistence type="predicted"/>
<feature type="compositionally biased region" description="Low complexity" evidence="10">
    <location>
        <begin position="18"/>
        <end position="50"/>
    </location>
</feature>
<protein>
    <recommendedName>
        <fullName evidence="18">Bromodomain and PHD finger-containing protein</fullName>
    </recommendedName>
</protein>
<dbReference type="FunFam" id="3.30.40.10:FF:000007">
    <property type="entry name" value="Bromodomain containing 1, isoform CRA_b"/>
    <property type="match status" value="1"/>
</dbReference>
<dbReference type="Pfam" id="PF00098">
    <property type="entry name" value="zf-CCHC"/>
    <property type="match status" value="6"/>
</dbReference>
<comment type="caution">
    <text evidence="15">The sequence shown here is derived from an EMBL/GenBank/DDBJ whole genome shotgun (WGS) entry which is preliminary data.</text>
</comment>
<dbReference type="InterPro" id="IPR050701">
    <property type="entry name" value="Histone_Mod_Regulator"/>
</dbReference>
<dbReference type="AlphaFoldDB" id="A0A8S2CY10"/>
<dbReference type="SUPFAM" id="SSF57903">
    <property type="entry name" value="FYVE/PHD zinc finger"/>
    <property type="match status" value="1"/>
</dbReference>
<dbReference type="SMART" id="SM00343">
    <property type="entry name" value="ZnF_C2HC"/>
    <property type="match status" value="8"/>
</dbReference>
<keyword evidence="7" id="KW-0539">Nucleus</keyword>
<feature type="domain" description="CCHC-type" evidence="13">
    <location>
        <begin position="969"/>
        <end position="983"/>
    </location>
</feature>
<evidence type="ECO:0000256" key="8">
    <source>
        <dbReference type="PROSITE-ProRule" id="PRU00035"/>
    </source>
</evidence>
<evidence type="ECO:0000313" key="16">
    <source>
        <dbReference type="EMBL" id="CAF3538852.1"/>
    </source>
</evidence>
<dbReference type="PROSITE" id="PS50158">
    <property type="entry name" value="ZF_CCHC"/>
    <property type="match status" value="7"/>
</dbReference>
<dbReference type="PROSITE" id="PS50016">
    <property type="entry name" value="ZF_PHD_2"/>
    <property type="match status" value="1"/>
</dbReference>
<evidence type="ECO:0000256" key="1">
    <source>
        <dbReference type="ARBA" id="ARBA00004123"/>
    </source>
</evidence>
<evidence type="ECO:0000259" key="13">
    <source>
        <dbReference type="PROSITE" id="PS50158"/>
    </source>
</evidence>
<evidence type="ECO:0000256" key="6">
    <source>
        <dbReference type="ARBA" id="ARBA00023117"/>
    </source>
</evidence>
<dbReference type="InterPro" id="IPR019542">
    <property type="entry name" value="Enhancer_polycomb-like_N"/>
</dbReference>
<evidence type="ECO:0000313" key="17">
    <source>
        <dbReference type="Proteomes" id="UP000677228"/>
    </source>
</evidence>
<dbReference type="SMART" id="SM00249">
    <property type="entry name" value="PHD"/>
    <property type="match status" value="2"/>
</dbReference>
<feature type="domain" description="CCHC-type" evidence="13">
    <location>
        <begin position="1101"/>
        <end position="1116"/>
    </location>
</feature>
<evidence type="ECO:0000256" key="9">
    <source>
        <dbReference type="PROSITE-ProRule" id="PRU00047"/>
    </source>
</evidence>
<evidence type="ECO:0000256" key="3">
    <source>
        <dbReference type="ARBA" id="ARBA00022737"/>
    </source>
</evidence>
<dbReference type="GO" id="GO:0003676">
    <property type="term" value="F:nucleic acid binding"/>
    <property type="evidence" value="ECO:0007669"/>
    <property type="project" value="InterPro"/>
</dbReference>
<feature type="region of interest" description="Disordered" evidence="10">
    <location>
        <begin position="670"/>
        <end position="701"/>
    </location>
</feature>
<dbReference type="Pfam" id="PF13831">
    <property type="entry name" value="PHD_2"/>
    <property type="match status" value="1"/>
</dbReference>
<dbReference type="PROSITE" id="PS50014">
    <property type="entry name" value="BROMODOMAIN_2"/>
    <property type="match status" value="1"/>
</dbReference>
<dbReference type="InterPro" id="IPR019786">
    <property type="entry name" value="Zinc_finger_PHD-type_CS"/>
</dbReference>
<dbReference type="Pfam" id="PF13832">
    <property type="entry name" value="zf-HC5HC2H_2"/>
    <property type="match status" value="1"/>
</dbReference>
<feature type="domain" description="Bromo" evidence="11">
    <location>
        <begin position="575"/>
        <end position="645"/>
    </location>
</feature>
<feature type="region of interest" description="Disordered" evidence="10">
    <location>
        <begin position="1"/>
        <end position="53"/>
    </location>
</feature>
<evidence type="ECO:0000259" key="11">
    <source>
        <dbReference type="PROSITE" id="PS50014"/>
    </source>
</evidence>
<feature type="compositionally biased region" description="Basic and acidic residues" evidence="10">
    <location>
        <begin position="754"/>
        <end position="780"/>
    </location>
</feature>
<feature type="region of interest" description="Disordered" evidence="10">
    <location>
        <begin position="740"/>
        <end position="812"/>
    </location>
</feature>
<evidence type="ECO:0000256" key="5">
    <source>
        <dbReference type="ARBA" id="ARBA00022833"/>
    </source>
</evidence>
<feature type="domain" description="CCHC-type" evidence="13">
    <location>
        <begin position="992"/>
        <end position="1007"/>
    </location>
</feature>
<keyword evidence="5" id="KW-0862">Zinc</keyword>
<feature type="compositionally biased region" description="Polar residues" evidence="10">
    <location>
        <begin position="1141"/>
        <end position="1156"/>
    </location>
</feature>
<feature type="domain" description="PHD-type" evidence="14">
    <location>
        <begin position="254"/>
        <end position="395"/>
    </location>
</feature>
<dbReference type="GO" id="GO:0006357">
    <property type="term" value="P:regulation of transcription by RNA polymerase II"/>
    <property type="evidence" value="ECO:0007669"/>
    <property type="project" value="TreeGrafter"/>
</dbReference>
<dbReference type="InterPro" id="IPR001878">
    <property type="entry name" value="Znf_CCHC"/>
</dbReference>
<dbReference type="PROSITE" id="PS51805">
    <property type="entry name" value="EPHD"/>
    <property type="match status" value="1"/>
</dbReference>
<dbReference type="Pfam" id="PF00439">
    <property type="entry name" value="Bromodomain"/>
    <property type="match status" value="1"/>
</dbReference>
<dbReference type="SMART" id="SM00297">
    <property type="entry name" value="BROMO"/>
    <property type="match status" value="1"/>
</dbReference>
<dbReference type="InterPro" id="IPR013083">
    <property type="entry name" value="Znf_RING/FYVE/PHD"/>
</dbReference>
<keyword evidence="3" id="KW-0677">Repeat</keyword>
<dbReference type="Gene3D" id="3.30.40.10">
    <property type="entry name" value="Zinc/RING finger domain, C3HC4 (zinc finger)"/>
    <property type="match status" value="2"/>
</dbReference>
<dbReference type="InterPro" id="IPR011011">
    <property type="entry name" value="Znf_FYVE_PHD"/>
</dbReference>
<keyword evidence="4 9" id="KW-0863">Zinc-finger</keyword>
<evidence type="ECO:0000259" key="12">
    <source>
        <dbReference type="PROSITE" id="PS50016"/>
    </source>
</evidence>
<dbReference type="PROSITE" id="PS01359">
    <property type="entry name" value="ZF_PHD_1"/>
    <property type="match status" value="1"/>
</dbReference>
<dbReference type="Gene3D" id="4.10.60.10">
    <property type="entry name" value="Zinc finger, CCHC-type"/>
    <property type="match status" value="5"/>
</dbReference>
<gene>
    <name evidence="15" type="ORF">OVA965_LOCUS2457</name>
    <name evidence="16" type="ORF">TMI583_LOCUS2457</name>
</gene>
<dbReference type="InterPro" id="IPR034732">
    <property type="entry name" value="EPHD"/>
</dbReference>
<evidence type="ECO:0000256" key="7">
    <source>
        <dbReference type="ARBA" id="ARBA00023242"/>
    </source>
</evidence>
<dbReference type="Gene3D" id="1.20.920.10">
    <property type="entry name" value="Bromodomain-like"/>
    <property type="match status" value="1"/>
</dbReference>
<dbReference type="SUPFAM" id="SSF47370">
    <property type="entry name" value="Bromodomain"/>
    <property type="match status" value="1"/>
</dbReference>
<keyword evidence="6 8" id="KW-0103">Bromodomain</keyword>
<dbReference type="SUPFAM" id="SSF57756">
    <property type="entry name" value="Retrovirus zinc finger-like domains"/>
    <property type="match status" value="4"/>
</dbReference>
<feature type="region of interest" description="Disordered" evidence="10">
    <location>
        <begin position="1141"/>
        <end position="1181"/>
    </location>
</feature>
<dbReference type="EMBL" id="CAJNOK010000525">
    <property type="protein sequence ID" value="CAF0759204.1"/>
    <property type="molecule type" value="Genomic_DNA"/>
</dbReference>
<keyword evidence="2" id="KW-0479">Metal-binding</keyword>
<evidence type="ECO:0000256" key="4">
    <source>
        <dbReference type="ARBA" id="ARBA00022771"/>
    </source>
</evidence>
<evidence type="ECO:0000259" key="14">
    <source>
        <dbReference type="PROSITE" id="PS51805"/>
    </source>
</evidence>
<dbReference type="FunFam" id="3.30.40.10:FF:000008">
    <property type="entry name" value="Bromodomain containing 1, isoform CRA_a"/>
    <property type="match status" value="1"/>
</dbReference>
<feature type="compositionally biased region" description="Polar residues" evidence="10">
    <location>
        <begin position="670"/>
        <end position="680"/>
    </location>
</feature>
<dbReference type="CDD" id="cd15572">
    <property type="entry name" value="PHD_BRPF"/>
    <property type="match status" value="1"/>
</dbReference>
<dbReference type="PRINTS" id="PR00503">
    <property type="entry name" value="BROMODOMAIN"/>
</dbReference>
<feature type="domain" description="CCHC-type" evidence="13">
    <location>
        <begin position="1120"/>
        <end position="1134"/>
    </location>
</feature>
<dbReference type="EMBL" id="CAJOBA010000525">
    <property type="protein sequence ID" value="CAF3538852.1"/>
    <property type="molecule type" value="Genomic_DNA"/>
</dbReference>
<organism evidence="15 17">
    <name type="scientific">Didymodactylos carnosus</name>
    <dbReference type="NCBI Taxonomy" id="1234261"/>
    <lineage>
        <taxon>Eukaryota</taxon>
        <taxon>Metazoa</taxon>
        <taxon>Spiralia</taxon>
        <taxon>Gnathifera</taxon>
        <taxon>Rotifera</taxon>
        <taxon>Eurotatoria</taxon>
        <taxon>Bdelloidea</taxon>
        <taxon>Philodinida</taxon>
        <taxon>Philodinidae</taxon>
        <taxon>Didymodactylos</taxon>
    </lineage>
</organism>
<dbReference type="InterPro" id="IPR036427">
    <property type="entry name" value="Bromodomain-like_sf"/>
</dbReference>
<dbReference type="InterPro" id="IPR036875">
    <property type="entry name" value="Znf_CCHC_sf"/>
</dbReference>
<evidence type="ECO:0000313" key="15">
    <source>
        <dbReference type="EMBL" id="CAF0759204.1"/>
    </source>
</evidence>
<dbReference type="InterPro" id="IPR001487">
    <property type="entry name" value="Bromodomain"/>
</dbReference>
<dbReference type="GO" id="GO:0008270">
    <property type="term" value="F:zinc ion binding"/>
    <property type="evidence" value="ECO:0007669"/>
    <property type="project" value="UniProtKB-KW"/>
</dbReference>
<evidence type="ECO:0000256" key="10">
    <source>
        <dbReference type="SAM" id="MobiDB-lite"/>
    </source>
</evidence>
<reference evidence="15" key="1">
    <citation type="submission" date="2021-02" db="EMBL/GenBank/DDBJ databases">
        <authorList>
            <person name="Nowell W R."/>
        </authorList>
    </citation>
    <scope>NUCLEOTIDE SEQUENCE</scope>
</reference>
<feature type="domain" description="CCHC-type" evidence="13">
    <location>
        <begin position="1072"/>
        <end position="1087"/>
    </location>
</feature>
<feature type="compositionally biased region" description="Basic and acidic residues" evidence="10">
    <location>
        <begin position="92"/>
        <end position="112"/>
    </location>
</feature>
<feature type="compositionally biased region" description="Low complexity" evidence="10">
    <location>
        <begin position="1157"/>
        <end position="1181"/>
    </location>
</feature>